<dbReference type="AlphaFoldDB" id="A0A8D8V6W6"/>
<accession>A0A8D8V6W6</accession>
<feature type="region of interest" description="Disordered" evidence="1">
    <location>
        <begin position="66"/>
        <end position="92"/>
    </location>
</feature>
<sequence>MTLLLHVRAPFLHLPARWPERLLMPSYSHRPRDLPLPFLLPFPFRGTPLRVHHGSTQGTLTCGHLQFESNREPPTTSKSRDMKSPASSPLCAPLPPNSLHNIPLRCRPQFYYYPLQCS</sequence>
<dbReference type="EMBL" id="HBUF01359875">
    <property type="protein sequence ID" value="CAG6720100.1"/>
    <property type="molecule type" value="Transcribed_RNA"/>
</dbReference>
<evidence type="ECO:0000313" key="2">
    <source>
        <dbReference type="EMBL" id="CAG6720100.1"/>
    </source>
</evidence>
<name>A0A8D8V6W6_9HEMI</name>
<organism evidence="2">
    <name type="scientific">Cacopsylla melanoneura</name>
    <dbReference type="NCBI Taxonomy" id="428564"/>
    <lineage>
        <taxon>Eukaryota</taxon>
        <taxon>Metazoa</taxon>
        <taxon>Ecdysozoa</taxon>
        <taxon>Arthropoda</taxon>
        <taxon>Hexapoda</taxon>
        <taxon>Insecta</taxon>
        <taxon>Pterygota</taxon>
        <taxon>Neoptera</taxon>
        <taxon>Paraneoptera</taxon>
        <taxon>Hemiptera</taxon>
        <taxon>Sternorrhyncha</taxon>
        <taxon>Psylloidea</taxon>
        <taxon>Psyllidae</taxon>
        <taxon>Psyllinae</taxon>
        <taxon>Cacopsylla</taxon>
    </lineage>
</organism>
<protein>
    <submittedName>
        <fullName evidence="2">Uncharacterized protein</fullName>
    </submittedName>
</protein>
<reference evidence="2" key="1">
    <citation type="submission" date="2021-05" db="EMBL/GenBank/DDBJ databases">
        <authorList>
            <person name="Alioto T."/>
            <person name="Alioto T."/>
            <person name="Gomez Garrido J."/>
        </authorList>
    </citation>
    <scope>NUCLEOTIDE SEQUENCE</scope>
</reference>
<proteinExistence type="predicted"/>
<evidence type="ECO:0000256" key="1">
    <source>
        <dbReference type="SAM" id="MobiDB-lite"/>
    </source>
</evidence>